<dbReference type="PANTHER" id="PTHR11945">
    <property type="entry name" value="MADS BOX PROTEIN"/>
    <property type="match status" value="1"/>
</dbReference>
<dbReference type="InterPro" id="IPR033897">
    <property type="entry name" value="SRF-like_MADS-box"/>
</dbReference>
<dbReference type="Gene3D" id="3.40.1810.10">
    <property type="entry name" value="Transcription factor, MADS-box"/>
    <property type="match status" value="1"/>
</dbReference>
<evidence type="ECO:0000256" key="2">
    <source>
        <dbReference type="ARBA" id="ARBA00023015"/>
    </source>
</evidence>
<accession>A0A8I6XKS4</accession>
<proteinExistence type="predicted"/>
<evidence type="ECO:0000313" key="7">
    <source>
        <dbReference type="EnsemblPlants" id="HORVU.MOREX.r3.3HG0330180.1.CDS1"/>
    </source>
</evidence>
<dbReference type="Pfam" id="PF00319">
    <property type="entry name" value="SRF-TF"/>
    <property type="match status" value="1"/>
</dbReference>
<dbReference type="GO" id="GO:0046983">
    <property type="term" value="F:protein dimerization activity"/>
    <property type="evidence" value="ECO:0007669"/>
    <property type="project" value="InterPro"/>
</dbReference>
<dbReference type="GO" id="GO:0005634">
    <property type="term" value="C:nucleus"/>
    <property type="evidence" value="ECO:0007669"/>
    <property type="project" value="UniProtKB-SubCell"/>
</dbReference>
<evidence type="ECO:0000256" key="1">
    <source>
        <dbReference type="ARBA" id="ARBA00004123"/>
    </source>
</evidence>
<evidence type="ECO:0000259" key="6">
    <source>
        <dbReference type="PROSITE" id="PS50066"/>
    </source>
</evidence>
<comment type="subcellular location">
    <subcellularLocation>
        <location evidence="1">Nucleus</location>
    </subcellularLocation>
</comment>
<evidence type="ECO:0000256" key="4">
    <source>
        <dbReference type="ARBA" id="ARBA00023163"/>
    </source>
</evidence>
<organism evidence="7 8">
    <name type="scientific">Hordeum vulgare subsp. vulgare</name>
    <name type="common">Domesticated barley</name>
    <dbReference type="NCBI Taxonomy" id="112509"/>
    <lineage>
        <taxon>Eukaryota</taxon>
        <taxon>Viridiplantae</taxon>
        <taxon>Streptophyta</taxon>
        <taxon>Embryophyta</taxon>
        <taxon>Tracheophyta</taxon>
        <taxon>Spermatophyta</taxon>
        <taxon>Magnoliopsida</taxon>
        <taxon>Liliopsida</taxon>
        <taxon>Poales</taxon>
        <taxon>Poaceae</taxon>
        <taxon>BOP clade</taxon>
        <taxon>Pooideae</taxon>
        <taxon>Triticodae</taxon>
        <taxon>Triticeae</taxon>
        <taxon>Hordeinae</taxon>
        <taxon>Hordeum</taxon>
    </lineage>
</organism>
<keyword evidence="3" id="KW-0238">DNA-binding</keyword>
<keyword evidence="2" id="KW-0805">Transcription regulation</keyword>
<protein>
    <recommendedName>
        <fullName evidence="6">MADS-box domain-containing protein</fullName>
    </recommendedName>
</protein>
<dbReference type="CDD" id="cd00266">
    <property type="entry name" value="MADS_SRF_like"/>
    <property type="match status" value="1"/>
</dbReference>
<dbReference type="PROSITE" id="PS50066">
    <property type="entry name" value="MADS_BOX_2"/>
    <property type="match status" value="1"/>
</dbReference>
<dbReference type="PRINTS" id="PR00404">
    <property type="entry name" value="MADSDOMAIN"/>
</dbReference>
<dbReference type="Gramene" id="HORVU.MOREX.r3.3HG0330180.1">
    <property type="protein sequence ID" value="HORVU.MOREX.r3.3HG0330180.1.CDS1"/>
    <property type="gene ID" value="HORVU.MOREX.r3.3HG0330180"/>
</dbReference>
<dbReference type="FunFam" id="3.40.1810.10:FF:000006">
    <property type="entry name" value="Agamous-like MADS-box protein AGL62"/>
    <property type="match status" value="1"/>
</dbReference>
<reference evidence="7" key="2">
    <citation type="submission" date="2020-10" db="EMBL/GenBank/DDBJ databases">
        <authorList>
            <person name="Scholz U."/>
            <person name="Mascher M."/>
            <person name="Fiebig A."/>
        </authorList>
    </citation>
    <scope>NUCLEOTIDE SEQUENCE [LARGE SCALE GENOMIC DNA]</scope>
    <source>
        <strain evidence="7">cv. Morex</strain>
    </source>
</reference>
<dbReference type="SMART" id="SM00432">
    <property type="entry name" value="MADS"/>
    <property type="match status" value="1"/>
</dbReference>
<keyword evidence="5" id="KW-0539">Nucleus</keyword>
<dbReference type="GO" id="GO:0000987">
    <property type="term" value="F:cis-regulatory region sequence-specific DNA binding"/>
    <property type="evidence" value="ECO:0007669"/>
    <property type="project" value="InterPro"/>
</dbReference>
<dbReference type="SMR" id="A0A8I6XKS4"/>
<evidence type="ECO:0000313" key="8">
    <source>
        <dbReference type="Proteomes" id="UP000011116"/>
    </source>
</evidence>
<dbReference type="EnsemblPlants" id="HORVU.MOREX.r3.3HG0330180.1">
    <property type="protein sequence ID" value="HORVU.MOREX.r3.3HG0330180.1.CDS1"/>
    <property type="gene ID" value="HORVU.MOREX.r3.3HG0330180"/>
</dbReference>
<sequence>MAAKRKGGNGRKKTVLLPIVKKNARHVSFSKRKGGLFSKASMLAELTGAQVAAVVFSPGGNVFSFGHPSVDAVVDRFMAGDGAEVQAAAADHRLQTLYRLHGVMRKELAERNKGKKRADEALAQQHAAGDQIAAWLQPEVHDMGYEDMAAFAATLMQVQAAVSGRSNQVLMEAYHLDIKRKLQVPPPPPPPLQLFSASTFEVGSSSNDNAGIEMQQMQMAMRPPPPPLQLFSASTFELGSSSNANAGIEMQQMQMAMRPPPPQMHQMFMAMQPQPGFAAEQMLPPVPESTAVMEMVHQGFGPNAGYPY</sequence>
<evidence type="ECO:0000256" key="3">
    <source>
        <dbReference type="ARBA" id="ARBA00023125"/>
    </source>
</evidence>
<dbReference type="InterPro" id="IPR036879">
    <property type="entry name" value="TF_MADSbox_sf"/>
</dbReference>
<name>A0A8I6XKS4_HORVV</name>
<dbReference type="GO" id="GO:0045944">
    <property type="term" value="P:positive regulation of transcription by RNA polymerase II"/>
    <property type="evidence" value="ECO:0007669"/>
    <property type="project" value="InterPro"/>
</dbReference>
<reference evidence="7" key="3">
    <citation type="submission" date="2022-01" db="UniProtKB">
        <authorList>
            <consortium name="EnsemblPlants"/>
        </authorList>
    </citation>
    <scope>IDENTIFICATION</scope>
    <source>
        <strain evidence="7">subsp. vulgare</strain>
    </source>
</reference>
<feature type="domain" description="MADS-box" evidence="6">
    <location>
        <begin position="9"/>
        <end position="69"/>
    </location>
</feature>
<dbReference type="Proteomes" id="UP000011116">
    <property type="component" value="Chromosome 3H"/>
</dbReference>
<keyword evidence="4" id="KW-0804">Transcription</keyword>
<reference evidence="8" key="1">
    <citation type="journal article" date="2012" name="Nature">
        <title>A physical, genetic and functional sequence assembly of the barley genome.</title>
        <authorList>
            <consortium name="The International Barley Genome Sequencing Consortium"/>
            <person name="Mayer K.F."/>
            <person name="Waugh R."/>
            <person name="Brown J.W."/>
            <person name="Schulman A."/>
            <person name="Langridge P."/>
            <person name="Platzer M."/>
            <person name="Fincher G.B."/>
            <person name="Muehlbauer G.J."/>
            <person name="Sato K."/>
            <person name="Close T.J."/>
            <person name="Wise R.P."/>
            <person name="Stein N."/>
        </authorList>
    </citation>
    <scope>NUCLEOTIDE SEQUENCE [LARGE SCALE GENOMIC DNA]</scope>
    <source>
        <strain evidence="8">cv. Morex</strain>
    </source>
</reference>
<dbReference type="Gramene" id="HORVU.MOREX.r2.3HG0275010.1">
    <property type="protein sequence ID" value="HORVU.MOREX.r2.3HG0275010.1.CDS.1"/>
    <property type="gene ID" value="HORVU.MOREX.r2.3HG0275010"/>
</dbReference>
<dbReference type="SUPFAM" id="SSF55455">
    <property type="entry name" value="SRF-like"/>
    <property type="match status" value="1"/>
</dbReference>
<evidence type="ECO:0000256" key="5">
    <source>
        <dbReference type="ARBA" id="ARBA00023242"/>
    </source>
</evidence>
<dbReference type="GO" id="GO:0000981">
    <property type="term" value="F:DNA-binding transcription factor activity, RNA polymerase II-specific"/>
    <property type="evidence" value="ECO:0007669"/>
    <property type="project" value="InterPro"/>
</dbReference>
<dbReference type="InterPro" id="IPR002100">
    <property type="entry name" value="TF_MADSbox"/>
</dbReference>
<dbReference type="AlphaFoldDB" id="A0A8I6XKS4"/>
<keyword evidence="8" id="KW-1185">Reference proteome</keyword>
<dbReference type="PANTHER" id="PTHR11945:SF629">
    <property type="entry name" value="OS02G0164450 PROTEIN"/>
    <property type="match status" value="1"/>
</dbReference>